<dbReference type="PANTHER" id="PTHR35558:SF1">
    <property type="entry name" value="ENDONUCLEASE_EXONUCLEASE_PHOSPHATASE DOMAIN-CONTAINING PROTEIN"/>
    <property type="match status" value="1"/>
</dbReference>
<keyword evidence="1" id="KW-0479">Metal-binding</keyword>
<dbReference type="PANTHER" id="PTHR35558">
    <property type="entry name" value="SGNH_HYDRO DOMAIN-CONTAINING PROTEIN"/>
    <property type="match status" value="1"/>
</dbReference>
<feature type="compositionally biased region" description="Basic and acidic residues" evidence="2">
    <location>
        <begin position="111"/>
        <end position="123"/>
    </location>
</feature>
<dbReference type="EMBL" id="OX395145">
    <property type="protein sequence ID" value="CAI5799374.1"/>
    <property type="molecule type" value="Genomic_DNA"/>
</dbReference>
<dbReference type="InterPro" id="IPR000571">
    <property type="entry name" value="Znf_CCCH"/>
</dbReference>
<accession>A0AA35PT01</accession>
<organism evidence="4 5">
    <name type="scientific">Podarcis lilfordi</name>
    <name type="common">Lilford's wall lizard</name>
    <dbReference type="NCBI Taxonomy" id="74358"/>
    <lineage>
        <taxon>Eukaryota</taxon>
        <taxon>Metazoa</taxon>
        <taxon>Chordata</taxon>
        <taxon>Craniata</taxon>
        <taxon>Vertebrata</taxon>
        <taxon>Euteleostomi</taxon>
        <taxon>Lepidosauria</taxon>
        <taxon>Squamata</taxon>
        <taxon>Bifurcata</taxon>
        <taxon>Unidentata</taxon>
        <taxon>Episquamata</taxon>
        <taxon>Laterata</taxon>
        <taxon>Lacertibaenia</taxon>
        <taxon>Lacertidae</taxon>
        <taxon>Podarcis</taxon>
    </lineage>
</organism>
<feature type="compositionally biased region" description="Polar residues" evidence="2">
    <location>
        <begin position="1"/>
        <end position="10"/>
    </location>
</feature>
<dbReference type="PROSITE" id="PS50103">
    <property type="entry name" value="ZF_C3H1"/>
    <property type="match status" value="1"/>
</dbReference>
<reference evidence="4" key="1">
    <citation type="submission" date="2022-12" db="EMBL/GenBank/DDBJ databases">
        <authorList>
            <person name="Alioto T."/>
            <person name="Alioto T."/>
            <person name="Gomez Garrido J."/>
        </authorList>
    </citation>
    <scope>NUCLEOTIDE SEQUENCE</scope>
</reference>
<keyword evidence="1" id="KW-0862">Zinc</keyword>
<feature type="region of interest" description="Disordered" evidence="2">
    <location>
        <begin position="34"/>
        <end position="157"/>
    </location>
</feature>
<evidence type="ECO:0000256" key="1">
    <source>
        <dbReference type="PROSITE-ProRule" id="PRU00723"/>
    </source>
</evidence>
<feature type="compositionally biased region" description="Basic residues" evidence="2">
    <location>
        <begin position="124"/>
        <end position="139"/>
    </location>
</feature>
<evidence type="ECO:0000259" key="3">
    <source>
        <dbReference type="PROSITE" id="PS50103"/>
    </source>
</evidence>
<keyword evidence="1" id="KW-0863">Zinc-finger</keyword>
<keyword evidence="5" id="KW-1185">Reference proteome</keyword>
<evidence type="ECO:0000313" key="5">
    <source>
        <dbReference type="Proteomes" id="UP001178461"/>
    </source>
</evidence>
<feature type="domain" description="C3H1-type" evidence="3">
    <location>
        <begin position="366"/>
        <end position="392"/>
    </location>
</feature>
<gene>
    <name evidence="4" type="ORF">PODLI_1B036071</name>
</gene>
<dbReference type="AlphaFoldDB" id="A0AA35PT01"/>
<feature type="compositionally biased region" description="Polar residues" evidence="2">
    <location>
        <begin position="85"/>
        <end position="102"/>
    </location>
</feature>
<dbReference type="Proteomes" id="UP001178461">
    <property type="component" value="Chromosome W"/>
</dbReference>
<protein>
    <submittedName>
        <fullName evidence="4">XP_028583982.1uncharacterized protein LOC114596483</fullName>
    </submittedName>
</protein>
<feature type="region of interest" description="Disordered" evidence="2">
    <location>
        <begin position="1"/>
        <end position="20"/>
    </location>
</feature>
<name>A0AA35PT01_9SAUR</name>
<dbReference type="GO" id="GO:0008270">
    <property type="term" value="F:zinc ion binding"/>
    <property type="evidence" value="ECO:0007669"/>
    <property type="project" value="UniProtKB-KW"/>
</dbReference>
<evidence type="ECO:0000256" key="2">
    <source>
        <dbReference type="SAM" id="MobiDB-lite"/>
    </source>
</evidence>
<sequence length="431" mass="48393">MAASSSNPSRGRNHNPKPISHFLNTFRSFIDDYEQCFSDQPPSLMPSPDAIPDTIPDTQNRIRSPARRLPAHINNPVASSSSSSLQNKQPRVQLPESGTSSAGEEEQQQLVEERQTVEGDKPSGKRRTKKKHVCKKIKSKAGDTDDESGSSSEYDSDASLGSYWGNWEDISGLPDWALSRRANSHRKKFRGTQEWKDKALVQDLTTSMYTTSEVIPGDHFSPKMRAKILNGEFVDMFQLVPPAEELGRGEKRPSYNKCKSKYPTVSRTFENWLDGFQAYMGTIVAAYPKRAVHLVAYLSHIRTAYALSGEAAAISYDKTFRRKASRIPLARWDQIENGIWSVAVDPYVEMKPSEAYRIGKLDLRKDLKCKVCWKFNKGQCQRQSCKYPHECERFAGAHPAAAFYKGKQPFRGGQGFHHSSSRGAPAAGNHQ</sequence>
<feature type="zinc finger region" description="C3H1-type" evidence="1">
    <location>
        <begin position="366"/>
        <end position="392"/>
    </location>
</feature>
<proteinExistence type="predicted"/>
<evidence type="ECO:0000313" key="4">
    <source>
        <dbReference type="EMBL" id="CAI5799374.1"/>
    </source>
</evidence>